<name>A0ABW2H9E5_9ACTN</name>
<proteinExistence type="predicted"/>
<organism evidence="1 2">
    <name type="scientific">Catellatospora aurea</name>
    <dbReference type="NCBI Taxonomy" id="1337874"/>
    <lineage>
        <taxon>Bacteria</taxon>
        <taxon>Bacillati</taxon>
        <taxon>Actinomycetota</taxon>
        <taxon>Actinomycetes</taxon>
        <taxon>Micromonosporales</taxon>
        <taxon>Micromonosporaceae</taxon>
        <taxon>Catellatospora</taxon>
    </lineage>
</organism>
<comment type="caution">
    <text evidence="1">The sequence shown here is derived from an EMBL/GenBank/DDBJ whole genome shotgun (WGS) entry which is preliminary data.</text>
</comment>
<dbReference type="EMBL" id="JBHTAC010000047">
    <property type="protein sequence ID" value="MFC7246943.1"/>
    <property type="molecule type" value="Genomic_DNA"/>
</dbReference>
<dbReference type="Proteomes" id="UP001596392">
    <property type="component" value="Unassembled WGS sequence"/>
</dbReference>
<protein>
    <submittedName>
        <fullName evidence="1">Uncharacterized protein</fullName>
    </submittedName>
</protein>
<evidence type="ECO:0000313" key="1">
    <source>
        <dbReference type="EMBL" id="MFC7246943.1"/>
    </source>
</evidence>
<dbReference type="RefSeq" id="WP_376809721.1">
    <property type="nucleotide sequence ID" value="NZ_JBHTAC010000047.1"/>
</dbReference>
<keyword evidence="2" id="KW-1185">Reference proteome</keyword>
<sequence>MNMYGAHHACCRAIGPLLMITSDISAQATAFLAEHTATFHAAVADATAAAGAGRLREVSLAAERLRDGGQYLFMAVLEDALAAGMDWWALGDMVSLHPQAAWEQYGKNRTAPAAAPARQRPHLAIKLTAGLSGVHEHSAEYGPDIADLGTPCSFAFDPTVDRIRRAAQTLGEDVWIAVNLPDRARPAAEPIDGVDAVKQWISVLTDDDDVAWLREVLDVYAVQYDSDEDLPVG</sequence>
<reference evidence="2" key="1">
    <citation type="journal article" date="2019" name="Int. J. Syst. Evol. Microbiol.">
        <title>The Global Catalogue of Microorganisms (GCM) 10K type strain sequencing project: providing services to taxonomists for standard genome sequencing and annotation.</title>
        <authorList>
            <consortium name="The Broad Institute Genomics Platform"/>
            <consortium name="The Broad Institute Genome Sequencing Center for Infectious Disease"/>
            <person name="Wu L."/>
            <person name="Ma J."/>
        </authorList>
    </citation>
    <scope>NUCLEOTIDE SEQUENCE [LARGE SCALE GENOMIC DNA]</scope>
    <source>
        <strain evidence="2">CGMCC 1.9106</strain>
    </source>
</reference>
<gene>
    <name evidence="1" type="ORF">ACFQO7_31075</name>
</gene>
<evidence type="ECO:0000313" key="2">
    <source>
        <dbReference type="Proteomes" id="UP001596392"/>
    </source>
</evidence>
<accession>A0ABW2H9E5</accession>